<evidence type="ECO:0000256" key="2">
    <source>
        <dbReference type="ARBA" id="ARBA00022448"/>
    </source>
</evidence>
<evidence type="ECO:0000313" key="6">
    <source>
        <dbReference type="EMBL" id="HET97134.1"/>
    </source>
</evidence>
<dbReference type="InterPro" id="IPR050492">
    <property type="entry name" value="Bact_metal-bind_prot9"/>
</dbReference>
<dbReference type="AlphaFoldDB" id="A0A7C2TJL8"/>
<name>A0A7C2TJL8_9BACT</name>
<organism evidence="6">
    <name type="scientific">Desulfurivibrio alkaliphilus</name>
    <dbReference type="NCBI Taxonomy" id="427923"/>
    <lineage>
        <taxon>Bacteria</taxon>
        <taxon>Pseudomonadati</taxon>
        <taxon>Thermodesulfobacteriota</taxon>
        <taxon>Desulfobulbia</taxon>
        <taxon>Desulfobulbales</taxon>
        <taxon>Desulfobulbaceae</taxon>
        <taxon>Desulfurivibrio</taxon>
    </lineage>
</organism>
<reference evidence="6" key="1">
    <citation type="journal article" date="2020" name="mSystems">
        <title>Genome- and Community-Level Interaction Insights into Carbon Utilization and Element Cycling Functions of Hydrothermarchaeota in Hydrothermal Sediment.</title>
        <authorList>
            <person name="Zhou Z."/>
            <person name="Liu Y."/>
            <person name="Xu W."/>
            <person name="Pan J."/>
            <person name="Luo Z.H."/>
            <person name="Li M."/>
        </authorList>
    </citation>
    <scope>NUCLEOTIDE SEQUENCE [LARGE SCALE GENOMIC DNA]</scope>
    <source>
        <strain evidence="6">SpSt-1224</strain>
    </source>
</reference>
<accession>A0A7C2TJL8</accession>
<dbReference type="PANTHER" id="PTHR42953">
    <property type="entry name" value="HIGH-AFFINITY ZINC UPTAKE SYSTEM PROTEIN ZNUA-RELATED"/>
    <property type="match status" value="1"/>
</dbReference>
<sequence length="316" mass="34670">MMKAIIGTRIAVLLLLCTTFWLGAPTRNAVADQLPVQEVTVGIPPLAYLAKRIGGEFVKVTTLIPAGQDPHSFEPSPGLVAGLSRSTLYFSLDMPFERTLLARVAAGSGPKIVEAGRGIAKLPMPEHHHDHDQSEEQDHGHGELDPHIWLGPEQLLIIVQRVATGLREQDPARTAFYLANQRQLQHEIEALHSRLGQLLAPLAGRTIYVYHPAFGYFTDAYGLRQQAVEIGGKTPTPRQLINLIERARHDGVRVIFVQPQFDRKSAATVAQAINGKVVPLDPLAEDVIANLTEIATRIHEALGDPVEEPGRTDQRP</sequence>
<evidence type="ECO:0000256" key="3">
    <source>
        <dbReference type="ARBA" id="ARBA00022729"/>
    </source>
</evidence>
<dbReference type="PRINTS" id="PR00690">
    <property type="entry name" value="ADHESNFAMILY"/>
</dbReference>
<dbReference type="InterPro" id="IPR006128">
    <property type="entry name" value="Lipoprotein_PsaA-like"/>
</dbReference>
<keyword evidence="2 4" id="KW-0813">Transport</keyword>
<dbReference type="EMBL" id="DSDS01000007">
    <property type="protein sequence ID" value="HET97134.1"/>
    <property type="molecule type" value="Genomic_DNA"/>
</dbReference>
<dbReference type="GO" id="GO:0030001">
    <property type="term" value="P:metal ion transport"/>
    <property type="evidence" value="ECO:0007669"/>
    <property type="project" value="InterPro"/>
</dbReference>
<dbReference type="Pfam" id="PF01297">
    <property type="entry name" value="ZnuA"/>
    <property type="match status" value="1"/>
</dbReference>
<dbReference type="PANTHER" id="PTHR42953:SF3">
    <property type="entry name" value="HIGH-AFFINITY ZINC UPTAKE SYSTEM PROTEIN ZNUA"/>
    <property type="match status" value="1"/>
</dbReference>
<dbReference type="Gene3D" id="3.40.50.1980">
    <property type="entry name" value="Nitrogenase molybdenum iron protein domain"/>
    <property type="match status" value="2"/>
</dbReference>
<feature type="compositionally biased region" description="Basic and acidic residues" evidence="5">
    <location>
        <begin position="124"/>
        <end position="145"/>
    </location>
</feature>
<evidence type="ECO:0000256" key="1">
    <source>
        <dbReference type="ARBA" id="ARBA00011028"/>
    </source>
</evidence>
<comment type="caution">
    <text evidence="6">The sequence shown here is derived from an EMBL/GenBank/DDBJ whole genome shotgun (WGS) entry which is preliminary data.</text>
</comment>
<dbReference type="Proteomes" id="UP000885986">
    <property type="component" value="Unassembled WGS sequence"/>
</dbReference>
<keyword evidence="3" id="KW-0732">Signal</keyword>
<proteinExistence type="inferred from homology"/>
<comment type="similarity">
    <text evidence="1 4">Belongs to the bacterial solute-binding protein 9 family.</text>
</comment>
<evidence type="ECO:0000256" key="4">
    <source>
        <dbReference type="RuleBase" id="RU003512"/>
    </source>
</evidence>
<dbReference type="InterPro" id="IPR006127">
    <property type="entry name" value="ZnuA-like"/>
</dbReference>
<dbReference type="GO" id="GO:0046872">
    <property type="term" value="F:metal ion binding"/>
    <property type="evidence" value="ECO:0007669"/>
    <property type="project" value="InterPro"/>
</dbReference>
<dbReference type="GO" id="GO:0007155">
    <property type="term" value="P:cell adhesion"/>
    <property type="evidence" value="ECO:0007669"/>
    <property type="project" value="InterPro"/>
</dbReference>
<gene>
    <name evidence="6" type="ORF">ENN98_00210</name>
</gene>
<protein>
    <submittedName>
        <fullName evidence="6">ABC transporter substrate-binding protein</fullName>
    </submittedName>
</protein>
<dbReference type="SUPFAM" id="SSF53807">
    <property type="entry name" value="Helical backbone' metal receptor"/>
    <property type="match status" value="1"/>
</dbReference>
<evidence type="ECO:0000256" key="5">
    <source>
        <dbReference type="SAM" id="MobiDB-lite"/>
    </source>
</evidence>
<feature type="region of interest" description="Disordered" evidence="5">
    <location>
        <begin position="123"/>
        <end position="145"/>
    </location>
</feature>